<dbReference type="PIRSF" id="PIRSF033563">
    <property type="entry name" value="UCP033563"/>
    <property type="match status" value="1"/>
</dbReference>
<accession>A0A2N5ZL87</accession>
<comment type="caution">
    <text evidence="1">The sequence shown here is derived from an EMBL/GenBank/DDBJ whole genome shotgun (WGS) entry which is preliminary data.</text>
</comment>
<dbReference type="PANTHER" id="PTHR36454:SF1">
    <property type="entry name" value="DUF1015 DOMAIN-CONTAINING PROTEIN"/>
    <property type="match status" value="1"/>
</dbReference>
<dbReference type="EMBL" id="PKTG01000029">
    <property type="protein sequence ID" value="PLX19458.1"/>
    <property type="molecule type" value="Genomic_DNA"/>
</dbReference>
<sequence length="414" mass="48252">MIRVKPFKGVRPAKEYAKKVASFPYDVINSQEAKEIAKGNDYSFLHVVKPEIDLPEGTNIYDDKVYQKGRENYDRLKEQKVLIKDEEPSFYIYREKMGNVEQKGLVVCCHIDDYLENRIKKHEHTRTVKEEDRIKHVQTIDANTGPVFLTYRRNNEIQHIIEYFMKNNAPEYDFKSDDGIEHTFYKISDQSIIEKIIGLFNSIDSLYVADGHHRSAAAAKTGERRREANENHTGNEEYNWFLTIIFPHDELYIMDYNRVVKDLNGNSEDQFIEKVKQDFYLEPKDSKYSPEDQKSFGMYLGGKWYKLTAIEDRYDKEDVIESLDVAILQKNLLTPILDIGDPKTDERIDFIGGIRGLEELERLVDSGKFKVAFAMHATAIEQLMDVADMDKVMPPKSTWFEPKLRSGMISHDLS</sequence>
<name>A0A2N5ZL87_MUIH1</name>
<reference evidence="1 2" key="1">
    <citation type="submission" date="2017-11" db="EMBL/GenBank/DDBJ databases">
        <title>Genome-resolved metagenomics identifies genetic mobility, metabolic interactions, and unexpected diversity in perchlorate-reducing communities.</title>
        <authorList>
            <person name="Barnum T.P."/>
            <person name="Figueroa I.A."/>
            <person name="Carlstrom C.I."/>
            <person name="Lucas L.N."/>
            <person name="Engelbrektson A.L."/>
            <person name="Coates J.D."/>
        </authorList>
    </citation>
    <scope>NUCLEOTIDE SEQUENCE [LARGE SCALE GENOMIC DNA]</scope>
    <source>
        <strain evidence="1">BM706</strain>
    </source>
</reference>
<dbReference type="PANTHER" id="PTHR36454">
    <property type="entry name" value="LMO2823 PROTEIN"/>
    <property type="match status" value="1"/>
</dbReference>
<dbReference type="InterPro" id="IPR008323">
    <property type="entry name" value="UCP033563"/>
</dbReference>
<gene>
    <name evidence="1" type="ORF">C0601_01740</name>
</gene>
<dbReference type="AlphaFoldDB" id="A0A2N5ZL87"/>
<evidence type="ECO:0000313" key="1">
    <source>
        <dbReference type="EMBL" id="PLX19458.1"/>
    </source>
</evidence>
<protein>
    <submittedName>
        <fullName evidence="1">DUF1015 domain-containing protein</fullName>
    </submittedName>
</protein>
<dbReference type="Proteomes" id="UP000234857">
    <property type="component" value="Unassembled WGS sequence"/>
</dbReference>
<dbReference type="Pfam" id="PF06245">
    <property type="entry name" value="DUF1015"/>
    <property type="match status" value="1"/>
</dbReference>
<proteinExistence type="predicted"/>
<evidence type="ECO:0000313" key="2">
    <source>
        <dbReference type="Proteomes" id="UP000234857"/>
    </source>
</evidence>
<organism evidence="1 2">
    <name type="scientific">Muiribacterium halophilum</name>
    <dbReference type="NCBI Taxonomy" id="2053465"/>
    <lineage>
        <taxon>Bacteria</taxon>
        <taxon>Candidatus Muiribacteriota</taxon>
        <taxon>Candidatus Muiribacteriia</taxon>
        <taxon>Candidatus Muiribacteriales</taxon>
        <taxon>Candidatus Muiribacteriaceae</taxon>
        <taxon>Candidatus Muiribacterium</taxon>
    </lineage>
</organism>